<gene>
    <name evidence="6" type="ORF">CPEL01642_LOCUS8150</name>
</gene>
<feature type="domain" description="Glutaredoxin" evidence="5">
    <location>
        <begin position="29"/>
        <end position="91"/>
    </location>
</feature>
<dbReference type="AlphaFoldDB" id="A0A7S0Q1V6"/>
<dbReference type="InterPro" id="IPR014025">
    <property type="entry name" value="Glutaredoxin_subgr"/>
</dbReference>
<dbReference type="GO" id="GO:0005737">
    <property type="term" value="C:cytoplasm"/>
    <property type="evidence" value="ECO:0007669"/>
    <property type="project" value="TreeGrafter"/>
</dbReference>
<dbReference type="PRINTS" id="PR00160">
    <property type="entry name" value="GLUTAREDOXIN"/>
</dbReference>
<evidence type="ECO:0000256" key="1">
    <source>
        <dbReference type="ARBA" id="ARBA00022448"/>
    </source>
</evidence>
<dbReference type="InterPro" id="IPR002109">
    <property type="entry name" value="Glutaredoxin"/>
</dbReference>
<dbReference type="PANTHER" id="PTHR45694">
    <property type="entry name" value="GLUTAREDOXIN 2"/>
    <property type="match status" value="1"/>
</dbReference>
<dbReference type="PROSITE" id="PS00195">
    <property type="entry name" value="GLUTAREDOXIN_1"/>
    <property type="match status" value="1"/>
</dbReference>
<proteinExistence type="predicted"/>
<dbReference type="Pfam" id="PF00462">
    <property type="entry name" value="Glutaredoxin"/>
    <property type="match status" value="1"/>
</dbReference>
<dbReference type="NCBIfam" id="TIGR02180">
    <property type="entry name" value="GRX_euk"/>
    <property type="match status" value="1"/>
</dbReference>
<dbReference type="GO" id="GO:0034599">
    <property type="term" value="P:cellular response to oxidative stress"/>
    <property type="evidence" value="ECO:0007669"/>
    <property type="project" value="TreeGrafter"/>
</dbReference>
<dbReference type="CDD" id="cd03419">
    <property type="entry name" value="GRX_GRXh_1_2_like"/>
    <property type="match status" value="1"/>
</dbReference>
<keyword evidence="4" id="KW-0676">Redox-active center</keyword>
<evidence type="ECO:0000256" key="4">
    <source>
        <dbReference type="ARBA" id="ARBA00023284"/>
    </source>
</evidence>
<evidence type="ECO:0000256" key="2">
    <source>
        <dbReference type="ARBA" id="ARBA00022982"/>
    </source>
</evidence>
<keyword evidence="1" id="KW-0813">Transport</keyword>
<dbReference type="PANTHER" id="PTHR45694:SF18">
    <property type="entry name" value="GLUTAREDOXIN-1-RELATED"/>
    <property type="match status" value="1"/>
</dbReference>
<accession>A0A7S0Q1V6</accession>
<dbReference type="InterPro" id="IPR011767">
    <property type="entry name" value="GLR_AS"/>
</dbReference>
<sequence>MGSSSSKVDAMAAQDAGSLVEKLVEEHAVMVFSKSYCPYCKLAKEVLTKEGAKFHAIELDKRDDGNAIQNALLKLTGQKTVPNVFVGGKSIGGGSETKALSQSGELKKKLVAAKAL</sequence>
<organism evidence="6">
    <name type="scientific">Coccolithus braarudii</name>
    <dbReference type="NCBI Taxonomy" id="221442"/>
    <lineage>
        <taxon>Eukaryota</taxon>
        <taxon>Haptista</taxon>
        <taxon>Haptophyta</taxon>
        <taxon>Prymnesiophyceae</taxon>
        <taxon>Coccolithales</taxon>
        <taxon>Coccolithaceae</taxon>
        <taxon>Coccolithus</taxon>
    </lineage>
</organism>
<dbReference type="PROSITE" id="PS51354">
    <property type="entry name" value="GLUTAREDOXIN_2"/>
    <property type="match status" value="1"/>
</dbReference>
<evidence type="ECO:0000259" key="5">
    <source>
        <dbReference type="Pfam" id="PF00462"/>
    </source>
</evidence>
<dbReference type="FunFam" id="3.40.30.10:FF:000093">
    <property type="entry name" value="Glutaredoxin 2"/>
    <property type="match status" value="1"/>
</dbReference>
<dbReference type="SUPFAM" id="SSF52833">
    <property type="entry name" value="Thioredoxin-like"/>
    <property type="match status" value="1"/>
</dbReference>
<dbReference type="InterPro" id="IPR036249">
    <property type="entry name" value="Thioredoxin-like_sf"/>
</dbReference>
<reference evidence="6" key="1">
    <citation type="submission" date="2021-01" db="EMBL/GenBank/DDBJ databases">
        <authorList>
            <person name="Corre E."/>
            <person name="Pelletier E."/>
            <person name="Niang G."/>
            <person name="Scheremetjew M."/>
            <person name="Finn R."/>
            <person name="Kale V."/>
            <person name="Holt S."/>
            <person name="Cochrane G."/>
            <person name="Meng A."/>
            <person name="Brown T."/>
            <person name="Cohen L."/>
        </authorList>
    </citation>
    <scope>NUCLEOTIDE SEQUENCE</scope>
    <source>
        <strain evidence="6">PLY182g</strain>
    </source>
</reference>
<dbReference type="InterPro" id="IPR011899">
    <property type="entry name" value="Glutaredoxin_euk/vir"/>
</dbReference>
<evidence type="ECO:0000256" key="3">
    <source>
        <dbReference type="ARBA" id="ARBA00023157"/>
    </source>
</evidence>
<dbReference type="EMBL" id="HBEY01016835">
    <property type="protein sequence ID" value="CAD8604815.1"/>
    <property type="molecule type" value="Transcribed_RNA"/>
</dbReference>
<keyword evidence="3" id="KW-1015">Disulfide bond</keyword>
<evidence type="ECO:0000313" key="6">
    <source>
        <dbReference type="EMBL" id="CAD8604815.1"/>
    </source>
</evidence>
<dbReference type="GO" id="GO:0015038">
    <property type="term" value="F:glutathione disulfide oxidoreductase activity"/>
    <property type="evidence" value="ECO:0007669"/>
    <property type="project" value="TreeGrafter"/>
</dbReference>
<dbReference type="Gene3D" id="3.40.30.10">
    <property type="entry name" value="Glutaredoxin"/>
    <property type="match status" value="1"/>
</dbReference>
<protein>
    <recommendedName>
        <fullName evidence="5">Glutaredoxin domain-containing protein</fullName>
    </recommendedName>
</protein>
<keyword evidence="2" id="KW-0249">Electron transport</keyword>
<name>A0A7S0Q1V6_9EUKA</name>